<dbReference type="EMBL" id="WHNZ01000042">
    <property type="protein sequence ID" value="NOV02324.1"/>
    <property type="molecule type" value="Genomic_DNA"/>
</dbReference>
<reference evidence="1 2" key="1">
    <citation type="submission" date="2019-10" db="EMBL/GenBank/DDBJ databases">
        <title>Description of Paenibacillus pedi sp. nov.</title>
        <authorList>
            <person name="Carlier A."/>
            <person name="Qi S."/>
        </authorList>
    </citation>
    <scope>NUCLEOTIDE SEQUENCE [LARGE SCALE GENOMIC DNA]</scope>
    <source>
        <strain evidence="1 2">LMG 31457</strain>
    </source>
</reference>
<proteinExistence type="predicted"/>
<accession>A0ABX1ZQG7</accession>
<keyword evidence="2" id="KW-1185">Reference proteome</keyword>
<dbReference type="Proteomes" id="UP000618579">
    <property type="component" value="Unassembled WGS sequence"/>
</dbReference>
<gene>
    <name evidence="1" type="ORF">GC097_20145</name>
</gene>
<organism evidence="1 2">
    <name type="scientific">Paenibacillus planticolens</name>
    <dbReference type="NCBI Taxonomy" id="2654976"/>
    <lineage>
        <taxon>Bacteria</taxon>
        <taxon>Bacillati</taxon>
        <taxon>Bacillota</taxon>
        <taxon>Bacilli</taxon>
        <taxon>Bacillales</taxon>
        <taxon>Paenibacillaceae</taxon>
        <taxon>Paenibacillus</taxon>
    </lineage>
</organism>
<evidence type="ECO:0000313" key="2">
    <source>
        <dbReference type="Proteomes" id="UP000618579"/>
    </source>
</evidence>
<sequence>MSREKLVLDVILETSAGILSLMPAAGVFVGPVKAVVSDYATRQLSKREEFRVGEVAKYCISKIKEKCDAGEALRDDDFFFANNENYRSKAEEIFEGVLTKCKNEHEELKSLYIGNIFVNASFYKRSLGEVNHVLKLADNMTYRQICLVALFFNNKPKLYNLRNTEKEYYASEEVSILQEIYDLTRMGILQKEVKKERGITVDELNNMQLEKAIGWDEVIPNKLALSALGMDCYRLMGIEDVTEHDLEKLVNYLK</sequence>
<comment type="caution">
    <text evidence="1">The sequence shown here is derived from an EMBL/GenBank/DDBJ whole genome shotgun (WGS) entry which is preliminary data.</text>
</comment>
<protein>
    <submittedName>
        <fullName evidence="1">Uncharacterized protein</fullName>
    </submittedName>
</protein>
<evidence type="ECO:0000313" key="1">
    <source>
        <dbReference type="EMBL" id="NOV02324.1"/>
    </source>
</evidence>
<dbReference type="RefSeq" id="WP_171685147.1">
    <property type="nucleotide sequence ID" value="NZ_WHNZ01000042.1"/>
</dbReference>
<name>A0ABX1ZQG7_9BACL</name>